<keyword evidence="2" id="KW-1185">Reference proteome</keyword>
<name>A0A1X7AI20_9GAMM</name>
<dbReference type="PANTHER" id="PTHR34071">
    <property type="entry name" value="5-NITROIMIDAZOLE ANTIBIOTICS RESISTANCE PROTEIN, NIMA-FAMILY-RELATED PROTEIN-RELATED"/>
    <property type="match status" value="1"/>
</dbReference>
<dbReference type="RefSeq" id="WP_087107141.1">
    <property type="nucleotide sequence ID" value="NZ_CBCSCN010000014.1"/>
</dbReference>
<proteinExistence type="predicted"/>
<accession>A0A1X7AI20</accession>
<protein>
    <submittedName>
        <fullName evidence="1">Pyridoxamine 5'-phosphate oxidase</fullName>
    </submittedName>
</protein>
<dbReference type="PANTHER" id="PTHR34071:SF2">
    <property type="entry name" value="FLAVIN-NUCLEOTIDE-BINDING PROTEIN"/>
    <property type="match status" value="1"/>
</dbReference>
<dbReference type="Proteomes" id="UP000196573">
    <property type="component" value="Unassembled WGS sequence"/>
</dbReference>
<dbReference type="OrthoDB" id="116031at2"/>
<sequence>MTDTTPDITAPELSTECFVPTDRSRVRRGAKRASYNKVDVFRLIDDLKLGHMAFNDPTSQSPVIIPMTFWRVGEHLYFHTLNKSRLDKLITSGAEVCISFAEASEWVLSKSAFNSSVNYRSAVLFCSGERIDDAKEFDKVFKAIFEDIEPGRWEHIRPPSHTERKATALLKLTIHEASYKRRTGGPNEEEADMALPVWNGTKPIGCPFHRR</sequence>
<dbReference type="SUPFAM" id="SSF50475">
    <property type="entry name" value="FMN-binding split barrel"/>
    <property type="match status" value="1"/>
</dbReference>
<gene>
    <name evidence="1" type="ORF">EHSB41UT_00795</name>
</gene>
<organism evidence="1 2">
    <name type="scientific">Parendozoicomonas haliclonae</name>
    <dbReference type="NCBI Taxonomy" id="1960125"/>
    <lineage>
        <taxon>Bacteria</taxon>
        <taxon>Pseudomonadati</taxon>
        <taxon>Pseudomonadota</taxon>
        <taxon>Gammaproteobacteria</taxon>
        <taxon>Oceanospirillales</taxon>
        <taxon>Endozoicomonadaceae</taxon>
        <taxon>Parendozoicomonas</taxon>
    </lineage>
</organism>
<dbReference type="InterPro" id="IPR024747">
    <property type="entry name" value="Pyridox_Oxase-rel"/>
</dbReference>
<reference evidence="1 2" key="1">
    <citation type="submission" date="2017-03" db="EMBL/GenBank/DDBJ databases">
        <authorList>
            <person name="Afonso C.L."/>
            <person name="Miller P.J."/>
            <person name="Scott M.A."/>
            <person name="Spackman E."/>
            <person name="Goraichik I."/>
            <person name="Dimitrov K.M."/>
            <person name="Suarez D.L."/>
            <person name="Swayne D.E."/>
        </authorList>
    </citation>
    <scope>NUCLEOTIDE SEQUENCE [LARGE SCALE GENOMIC DNA]</scope>
    <source>
        <strain evidence="1">SB41UT1</strain>
    </source>
</reference>
<dbReference type="EMBL" id="FWPT01000002">
    <property type="protein sequence ID" value="SMA37834.1"/>
    <property type="molecule type" value="Genomic_DNA"/>
</dbReference>
<evidence type="ECO:0000313" key="1">
    <source>
        <dbReference type="EMBL" id="SMA37834.1"/>
    </source>
</evidence>
<dbReference type="InterPro" id="IPR012349">
    <property type="entry name" value="Split_barrel_FMN-bd"/>
</dbReference>
<dbReference type="AlphaFoldDB" id="A0A1X7AI20"/>
<evidence type="ECO:0000313" key="2">
    <source>
        <dbReference type="Proteomes" id="UP000196573"/>
    </source>
</evidence>
<dbReference type="Gene3D" id="2.30.110.10">
    <property type="entry name" value="Electron Transport, Fmn-binding Protein, Chain A"/>
    <property type="match status" value="1"/>
</dbReference>
<dbReference type="Pfam" id="PF12900">
    <property type="entry name" value="Pyridox_ox_2"/>
    <property type="match status" value="1"/>
</dbReference>